<organism evidence="2">
    <name type="scientific">Talaromyces marneffei PM1</name>
    <dbReference type="NCBI Taxonomy" id="1077442"/>
    <lineage>
        <taxon>Eukaryota</taxon>
        <taxon>Fungi</taxon>
        <taxon>Dikarya</taxon>
        <taxon>Ascomycota</taxon>
        <taxon>Pezizomycotina</taxon>
        <taxon>Eurotiomycetes</taxon>
        <taxon>Eurotiomycetidae</taxon>
        <taxon>Eurotiales</taxon>
        <taxon>Trichocomaceae</taxon>
        <taxon>Talaromyces</taxon>
        <taxon>Talaromyces sect. Talaromyces</taxon>
    </lineage>
</organism>
<comment type="caution">
    <text evidence="2">The sequence shown here is derived from an EMBL/GenBank/DDBJ whole genome shotgun (WGS) entry which is preliminary data.</text>
</comment>
<dbReference type="SUPFAM" id="SSF53335">
    <property type="entry name" value="S-adenosyl-L-methionine-dependent methyltransferases"/>
    <property type="match status" value="1"/>
</dbReference>
<protein>
    <submittedName>
        <fullName evidence="2">Demethylmenaquinone methyltransferase</fullName>
    </submittedName>
</protein>
<dbReference type="EMBL" id="JPOX01000001">
    <property type="protein sequence ID" value="KFX53324.1"/>
    <property type="molecule type" value="Genomic_DNA"/>
</dbReference>
<keyword evidence="1" id="KW-0812">Transmembrane</keyword>
<dbReference type="Pfam" id="PF13489">
    <property type="entry name" value="Methyltransf_23"/>
    <property type="match status" value="1"/>
</dbReference>
<dbReference type="HOGENOM" id="CLU_010595_1_1_1"/>
<name>A0A093VTH9_TALMA</name>
<keyword evidence="1" id="KW-0472">Membrane</keyword>
<evidence type="ECO:0000313" key="2">
    <source>
        <dbReference type="EMBL" id="KFX53324.1"/>
    </source>
</evidence>
<accession>A0A093VTH9</accession>
<dbReference type="AlphaFoldDB" id="A0A093VTH9"/>
<keyword evidence="2" id="KW-0808">Transferase</keyword>
<keyword evidence="1" id="KW-1133">Transmembrane helix</keyword>
<evidence type="ECO:0000256" key="1">
    <source>
        <dbReference type="SAM" id="Phobius"/>
    </source>
</evidence>
<dbReference type="CDD" id="cd02440">
    <property type="entry name" value="AdoMet_MTases"/>
    <property type="match status" value="1"/>
</dbReference>
<dbReference type="GO" id="GO:0032259">
    <property type="term" value="P:methylation"/>
    <property type="evidence" value="ECO:0007669"/>
    <property type="project" value="UniProtKB-KW"/>
</dbReference>
<feature type="transmembrane region" description="Helical" evidence="1">
    <location>
        <begin position="336"/>
        <end position="359"/>
    </location>
</feature>
<reference evidence="2" key="1">
    <citation type="journal article" date="2014" name="PLoS Genet.">
        <title>Signature Gene Expression Reveals Novel Clues to the Molecular Mechanisms of Dimorphic Transition in Penicillium marneffei.</title>
        <authorList>
            <person name="Yang E."/>
            <person name="Wang G."/>
            <person name="Cai J."/>
            <person name="Woo P.C."/>
            <person name="Lau S.K."/>
            <person name="Yuen K.-Y."/>
            <person name="Chow W.-N."/>
            <person name="Lin X."/>
        </authorList>
    </citation>
    <scope>NUCLEOTIDE SEQUENCE [LARGE SCALE GENOMIC DNA]</scope>
    <source>
        <strain evidence="2">PM1</strain>
    </source>
</reference>
<gene>
    <name evidence="2" type="ORF">GQ26_0011690</name>
</gene>
<keyword evidence="2" id="KW-0489">Methyltransferase</keyword>
<proteinExistence type="predicted"/>
<dbReference type="PANTHER" id="PTHR43591">
    <property type="entry name" value="METHYLTRANSFERASE"/>
    <property type="match status" value="1"/>
</dbReference>
<dbReference type="eggNOG" id="ENOG502QR9E">
    <property type="taxonomic scope" value="Eukaryota"/>
</dbReference>
<sequence length="382" mass="44511">MAMTPDDSSNDCDTQSLTESVTAFPFENGRRYHKYHEGLYPFPNDEQELDRLDMQHHIWKQINDNKLHFAPLRDPKRILDIGTGSGIWPIEMASHFPEASIIGTDLSPVQPTEVPPNVHFLVEDATEEWLWEPNHFDYIRIGNMTGCLPSTKDVLKKAMRVLKPGGWFEWHDIDPIPRCDDNTIPPPNTEGGFSEYALHDWIELEVKASEEYEPYRQFLIAHKLAAEMRQEGYLDVNDQITKVPLNPWPKDPKLKTLGAWYQENWMTGLSAYTYKPFLALGWTKPEIEVFLVSVRKCITNRHFHAYHNFMLSRGGNRLLARNHQNDLRTTYTQKEFFFFFFFFFNIHAGAIVYSVTVYFSFIFELRYLSGVSIHGCMESGEK</sequence>
<dbReference type="GO" id="GO:0008168">
    <property type="term" value="F:methyltransferase activity"/>
    <property type="evidence" value="ECO:0007669"/>
    <property type="project" value="UniProtKB-KW"/>
</dbReference>
<dbReference type="PANTHER" id="PTHR43591:SF10">
    <property type="entry name" value="ABC TRANSMEMBRANE TYPE-1 DOMAIN-CONTAINING PROTEIN-RELATED"/>
    <property type="match status" value="1"/>
</dbReference>
<dbReference type="InterPro" id="IPR029063">
    <property type="entry name" value="SAM-dependent_MTases_sf"/>
</dbReference>
<dbReference type="Gene3D" id="3.40.50.150">
    <property type="entry name" value="Vaccinia Virus protein VP39"/>
    <property type="match status" value="1"/>
</dbReference>